<feature type="transmembrane region" description="Helical" evidence="2">
    <location>
        <begin position="65"/>
        <end position="83"/>
    </location>
</feature>
<name>A0A0B7FC56_THACB</name>
<keyword evidence="4" id="KW-1185">Reference proteome</keyword>
<dbReference type="CDD" id="cd00038">
    <property type="entry name" value="CAP_ED"/>
    <property type="match status" value="1"/>
</dbReference>
<evidence type="ECO:0000256" key="2">
    <source>
        <dbReference type="SAM" id="Phobius"/>
    </source>
</evidence>
<keyword evidence="2" id="KW-0472">Membrane</keyword>
<dbReference type="InterPro" id="IPR018490">
    <property type="entry name" value="cNMP-bd_dom_sf"/>
</dbReference>
<keyword evidence="2" id="KW-1133">Transmembrane helix</keyword>
<evidence type="ECO:0000313" key="4">
    <source>
        <dbReference type="Proteomes" id="UP000059188"/>
    </source>
</evidence>
<dbReference type="InterPro" id="IPR014710">
    <property type="entry name" value="RmlC-like_jellyroll"/>
</dbReference>
<evidence type="ECO:0000313" key="3">
    <source>
        <dbReference type="EMBL" id="CEL53822.1"/>
    </source>
</evidence>
<gene>
    <name evidence="3" type="ORF">RSOLAG1IB_06603</name>
</gene>
<dbReference type="Gene3D" id="2.60.120.10">
    <property type="entry name" value="Jelly Rolls"/>
    <property type="match status" value="1"/>
</dbReference>
<dbReference type="Proteomes" id="UP000059188">
    <property type="component" value="Unassembled WGS sequence"/>
</dbReference>
<evidence type="ECO:0000256" key="1">
    <source>
        <dbReference type="SAM" id="MobiDB-lite"/>
    </source>
</evidence>
<dbReference type="AlphaFoldDB" id="A0A0B7FC56"/>
<feature type="region of interest" description="Disordered" evidence="1">
    <location>
        <begin position="288"/>
        <end position="342"/>
    </location>
</feature>
<feature type="transmembrane region" description="Helical" evidence="2">
    <location>
        <begin position="39"/>
        <end position="59"/>
    </location>
</feature>
<dbReference type="STRING" id="1108050.A0A0B7FC56"/>
<proteinExistence type="predicted"/>
<dbReference type="OrthoDB" id="3211856at2759"/>
<accession>A0A0B7FC56</accession>
<feature type="transmembrane region" description="Helical" evidence="2">
    <location>
        <begin position="15"/>
        <end position="34"/>
    </location>
</feature>
<dbReference type="InterPro" id="IPR000595">
    <property type="entry name" value="cNMP-bd_dom"/>
</dbReference>
<evidence type="ECO:0008006" key="5">
    <source>
        <dbReference type="Google" id="ProtNLM"/>
    </source>
</evidence>
<dbReference type="EMBL" id="LN679113">
    <property type="protein sequence ID" value="CEL53822.1"/>
    <property type="molecule type" value="Genomic_DNA"/>
</dbReference>
<organism evidence="3 4">
    <name type="scientific">Thanatephorus cucumeris (strain AG1-IB / isolate 7/3/14)</name>
    <name type="common">Lettuce bottom rot fungus</name>
    <name type="synonym">Rhizoctonia solani</name>
    <dbReference type="NCBI Taxonomy" id="1108050"/>
    <lineage>
        <taxon>Eukaryota</taxon>
        <taxon>Fungi</taxon>
        <taxon>Dikarya</taxon>
        <taxon>Basidiomycota</taxon>
        <taxon>Agaricomycotina</taxon>
        <taxon>Agaricomycetes</taxon>
        <taxon>Cantharellales</taxon>
        <taxon>Ceratobasidiaceae</taxon>
        <taxon>Rhizoctonia</taxon>
        <taxon>Rhizoctonia solani AG-1</taxon>
    </lineage>
</organism>
<sequence length="388" mass="42696">MSGTESNLGDDWRDLHPLVSLVAAVFSVFVWTLAWTKTLVAFVTIKIPIFIYAVLSYSLTLTLNFNSLLAIGVVAAIFLSYYIRYRYLNDYADLKEPPLDKPNATALHPDIAAAADDLSAPRFSNYLDEFLQAIRVFGFLEKPVFHELARHLQTRRLIAGDTLALDQDLSFYCVVDGHVQVFAETGRHADTWDDDYVNGGGYQLLNEVGPGGTLSSLFTILSLFTEDVRISWQDNTGEQDPQENENKDVSHLDLVHDAGVPRPILRRASLSSSGSTALATASNPRFVMSPAQSTSMGGVVTPGSERAGSSRPGEFSPGSESEAQEHYTYPTGAQSERYPRNPMRQGTIARATVDTTLAVIPAEAFRRLTHKFPKASAHIVQGNSYFLL</sequence>
<keyword evidence="2" id="KW-0812">Transmembrane</keyword>
<dbReference type="SUPFAM" id="SSF51206">
    <property type="entry name" value="cAMP-binding domain-like"/>
    <property type="match status" value="1"/>
</dbReference>
<protein>
    <recommendedName>
        <fullName evidence="5">Cyclic nucleotide-binding domain-containing protein</fullName>
    </recommendedName>
</protein>
<reference evidence="3 4" key="1">
    <citation type="submission" date="2014-11" db="EMBL/GenBank/DDBJ databases">
        <authorList>
            <person name="Wibberg Daniel"/>
        </authorList>
    </citation>
    <scope>NUCLEOTIDE SEQUENCE [LARGE SCALE GENOMIC DNA]</scope>
    <source>
        <strain evidence="3">Rhizoctonia solani AG1-IB 7/3/14</strain>
    </source>
</reference>